<protein>
    <recommendedName>
        <fullName evidence="5">Ataxin-10 homolog</fullName>
    </recommendedName>
    <alternativeName>
        <fullName evidence="6">Copper transport protein 86</fullName>
    </alternativeName>
</protein>
<dbReference type="InterPro" id="IPR016024">
    <property type="entry name" value="ARM-type_fold"/>
</dbReference>
<dbReference type="InterPro" id="IPR011989">
    <property type="entry name" value="ARM-like"/>
</dbReference>
<dbReference type="Pfam" id="PF09759">
    <property type="entry name" value="Atx10homo_assoc"/>
    <property type="match status" value="1"/>
</dbReference>
<evidence type="ECO:0000256" key="2">
    <source>
        <dbReference type="ARBA" id="ARBA00022618"/>
    </source>
</evidence>
<keyword evidence="9" id="KW-1185">Reference proteome</keyword>
<dbReference type="PANTHER" id="PTHR13255:SF0">
    <property type="entry name" value="ATAXIN-10"/>
    <property type="match status" value="1"/>
</dbReference>
<evidence type="ECO:0000259" key="7">
    <source>
        <dbReference type="Pfam" id="PF09759"/>
    </source>
</evidence>
<dbReference type="OrthoDB" id="379794at2759"/>
<gene>
    <name evidence="8" type="ORF">LAQU0_S09e02982g</name>
</gene>
<dbReference type="SUPFAM" id="SSF48371">
    <property type="entry name" value="ARM repeat"/>
    <property type="match status" value="1"/>
</dbReference>
<evidence type="ECO:0000256" key="4">
    <source>
        <dbReference type="ARBA" id="ARBA00044746"/>
    </source>
</evidence>
<name>A0A0P1KTI8_9SACH</name>
<organism evidence="8 9">
    <name type="scientific">Lachancea quebecensis</name>
    <dbReference type="NCBI Taxonomy" id="1654605"/>
    <lineage>
        <taxon>Eukaryota</taxon>
        <taxon>Fungi</taxon>
        <taxon>Dikarya</taxon>
        <taxon>Ascomycota</taxon>
        <taxon>Saccharomycotina</taxon>
        <taxon>Saccharomycetes</taxon>
        <taxon>Saccharomycetales</taxon>
        <taxon>Saccharomycetaceae</taxon>
        <taxon>Lachancea</taxon>
    </lineage>
</organism>
<evidence type="ECO:0000313" key="8">
    <source>
        <dbReference type="EMBL" id="CUS23359.1"/>
    </source>
</evidence>
<feature type="domain" description="Ataxin-10" evidence="7">
    <location>
        <begin position="425"/>
        <end position="522"/>
    </location>
</feature>
<dbReference type="Gene3D" id="1.25.10.10">
    <property type="entry name" value="Leucine-rich Repeat Variant"/>
    <property type="match status" value="1"/>
</dbReference>
<accession>A0A0P1KTI8</accession>
<dbReference type="GO" id="GO:0051301">
    <property type="term" value="P:cell division"/>
    <property type="evidence" value="ECO:0007669"/>
    <property type="project" value="UniProtKB-KW"/>
</dbReference>
<dbReference type="AlphaFoldDB" id="A0A0P1KTI8"/>
<dbReference type="InterPro" id="IPR019156">
    <property type="entry name" value="Ataxin-10_domain"/>
</dbReference>
<keyword evidence="3" id="KW-0131">Cell cycle</keyword>
<dbReference type="GO" id="GO:0005829">
    <property type="term" value="C:cytosol"/>
    <property type="evidence" value="ECO:0007669"/>
    <property type="project" value="TreeGrafter"/>
</dbReference>
<dbReference type="Proteomes" id="UP000236544">
    <property type="component" value="Unassembled WGS sequence"/>
</dbReference>
<sequence length="528" mass="60933">MTDAESDVLQEIRDLLRSFSEEISDYEDFVLPLNRLVLGASQNETYRNVMASSEKIWRRIGECFLAPESYHLRSSNEETRFWYFRIYKGVVLLARNLCVDNQEYAQKLTLQDKLFKSFNILAALPRYDEIEIALFKTSLEFLCNATAKSTAFDKSSMQHTLQFLCYPIGNRFEGNEPLLISYALLIRNLTAHDDFVYYFLKADEAHQVLHEFLLLQITEGHTKLPSTAHDRDFQTSELSTLTTVVISALMRICCHESFAPFIQNIQEVNPTIFLDYLKISHLLITSYESWDKFQLTSIMTWSYKLLVDTVTQIRTYFENSHNDEDMAAHLHGQLVIVLDMFTTLSPYEHVREFLIFYKGIDLLVSLLHVFQTELLRFNIYKLANGEVSEVRVMDGKGQKVTNQELIDSRIDRSTGLIKPTNFPECKLLVVEIISFLAHNNRKVQDKIRELQGLEVVLSNCVIDDNDPFIKERSIMCIKHLLQDNEENQYIVAQMEAKTAVQDSALSSAGYQINIGDNGKVQLAQNKTV</sequence>
<comment type="function">
    <text evidence="4">May play a role in the regulation of cytokinesis.</text>
</comment>
<evidence type="ECO:0000256" key="5">
    <source>
        <dbReference type="ARBA" id="ARBA00044801"/>
    </source>
</evidence>
<evidence type="ECO:0000256" key="1">
    <source>
        <dbReference type="ARBA" id="ARBA00008384"/>
    </source>
</evidence>
<reference evidence="9" key="1">
    <citation type="submission" date="2015-10" db="EMBL/GenBank/DDBJ databases">
        <authorList>
            <person name="Devillers H."/>
        </authorList>
    </citation>
    <scope>NUCLEOTIDE SEQUENCE [LARGE SCALE GENOMIC DNA]</scope>
</reference>
<dbReference type="InterPro" id="IPR051374">
    <property type="entry name" value="Ataxin-10/CTR86_families"/>
</dbReference>
<evidence type="ECO:0000256" key="3">
    <source>
        <dbReference type="ARBA" id="ARBA00023306"/>
    </source>
</evidence>
<proteinExistence type="inferred from homology"/>
<dbReference type="PANTHER" id="PTHR13255">
    <property type="entry name" value="ATAXIN-10"/>
    <property type="match status" value="1"/>
</dbReference>
<keyword evidence="2" id="KW-0132">Cell division</keyword>
<dbReference type="EMBL" id="LN890527">
    <property type="protein sequence ID" value="CUS23359.1"/>
    <property type="molecule type" value="Genomic_DNA"/>
</dbReference>
<evidence type="ECO:0000313" key="9">
    <source>
        <dbReference type="Proteomes" id="UP000236544"/>
    </source>
</evidence>
<evidence type="ECO:0000256" key="6">
    <source>
        <dbReference type="ARBA" id="ARBA00044805"/>
    </source>
</evidence>
<comment type="similarity">
    <text evidence="1">Belongs to the ataxin-10 family.</text>
</comment>